<dbReference type="AlphaFoldDB" id="A0AAJ5WIL2"/>
<gene>
    <name evidence="6" type="primary">pabB</name>
    <name evidence="6" type="ORF">P0Y58_03960</name>
</gene>
<feature type="region of interest" description="Disordered" evidence="3">
    <location>
        <begin position="297"/>
        <end position="321"/>
    </location>
</feature>
<name>A0AAJ5WIL2_9PSED</name>
<dbReference type="InterPro" id="IPR006805">
    <property type="entry name" value="Anth_synth_I_N"/>
</dbReference>
<dbReference type="GO" id="GO:0005737">
    <property type="term" value="C:cytoplasm"/>
    <property type="evidence" value="ECO:0007669"/>
    <property type="project" value="TreeGrafter"/>
</dbReference>
<evidence type="ECO:0000256" key="3">
    <source>
        <dbReference type="SAM" id="MobiDB-lite"/>
    </source>
</evidence>
<evidence type="ECO:0000313" key="7">
    <source>
        <dbReference type="Proteomes" id="UP001216329"/>
    </source>
</evidence>
<feature type="domain" description="Anthranilate synthase component I N-terminal" evidence="5">
    <location>
        <begin position="23"/>
        <end position="157"/>
    </location>
</feature>
<evidence type="ECO:0000259" key="5">
    <source>
        <dbReference type="Pfam" id="PF04715"/>
    </source>
</evidence>
<dbReference type="InterPro" id="IPR005802">
    <property type="entry name" value="ADC_synth_comp_1"/>
</dbReference>
<dbReference type="GO" id="GO:0008153">
    <property type="term" value="P:4-aminobenzoate biosynthetic process"/>
    <property type="evidence" value="ECO:0007669"/>
    <property type="project" value="TreeGrafter"/>
</dbReference>
<keyword evidence="6" id="KW-0032">Aminotransferase</keyword>
<dbReference type="GO" id="GO:0009396">
    <property type="term" value="P:folic acid-containing compound biosynthetic process"/>
    <property type="evidence" value="ECO:0007669"/>
    <property type="project" value="InterPro"/>
</dbReference>
<dbReference type="InterPro" id="IPR019999">
    <property type="entry name" value="Anth_synth_I-like"/>
</dbReference>
<evidence type="ECO:0000256" key="2">
    <source>
        <dbReference type="ARBA" id="ARBA00022679"/>
    </source>
</evidence>
<evidence type="ECO:0000256" key="1">
    <source>
        <dbReference type="ARBA" id="ARBA00013139"/>
    </source>
</evidence>
<evidence type="ECO:0000259" key="4">
    <source>
        <dbReference type="Pfam" id="PF00425"/>
    </source>
</evidence>
<protein>
    <recommendedName>
        <fullName evidence="1">aminodeoxychorismate synthase</fullName>
        <ecNumber evidence="1">2.6.1.85</ecNumber>
    </recommendedName>
</protein>
<accession>A0AAJ5WIL2</accession>
<sequence>MSDNRVEFRAFDHVPDTLAAFEQEFAQSPARFLLESSVVIPGFSRFTFMGDSQGRWAEVLRYKQDSASVEIRRLEGTLHEPAEDFLAWFGERMLAQHTPCPEQLPFDFNLGYVGVLGYELKVATLADPVWTSPAPDACFMLATRMLVIDHQENRSYLLHLVKDEYDLPGASSWLELAGKRLQAMPAAQPLARRPRRMSLDQVEQWIAAHANARHAKSAYIDKILEAQRQIVDGETYEVCLTNLVELPFEHSAYALYRIMRELSPAPHAAYYAIPGFEMASSSPERFLKVDRDGLAEAKPIKGTRPRSDDAREDQRQLDDLRQDEKDLAENLMIVDLLRNDLGRVCQIGTVKVPGLFVVESYSHAHQLVSTIQGQLKPGMQAIDCIKASFPGGSMTGAPKKRTMQIIGELEQGARGTYSGSLGWLSLGGACDLSILIRSVAVHDARARFGVGGAITALSDPESEYVETVVKASGVVEAIALLDEVCA</sequence>
<dbReference type="SUPFAM" id="SSF56322">
    <property type="entry name" value="ADC synthase"/>
    <property type="match status" value="1"/>
</dbReference>
<dbReference type="NCBIfam" id="TIGR00553">
    <property type="entry name" value="pabB"/>
    <property type="match status" value="1"/>
</dbReference>
<keyword evidence="2 6" id="KW-0808">Transferase</keyword>
<dbReference type="GO" id="GO:0046820">
    <property type="term" value="F:4-amino-4-deoxychorismate synthase activity"/>
    <property type="evidence" value="ECO:0007669"/>
    <property type="project" value="UniProtKB-EC"/>
</dbReference>
<proteinExistence type="predicted"/>
<dbReference type="InterPro" id="IPR005801">
    <property type="entry name" value="ADC_synthase"/>
</dbReference>
<feature type="domain" description="Chorismate-utilising enzyme C-terminal" evidence="4">
    <location>
        <begin position="216"/>
        <end position="470"/>
    </location>
</feature>
<dbReference type="Pfam" id="PF04715">
    <property type="entry name" value="Anth_synt_I_N"/>
    <property type="match status" value="1"/>
</dbReference>
<dbReference type="Proteomes" id="UP001216329">
    <property type="component" value="Chromosome"/>
</dbReference>
<evidence type="ECO:0000313" key="6">
    <source>
        <dbReference type="EMBL" id="WEK31360.1"/>
    </source>
</evidence>
<dbReference type="Pfam" id="PF00425">
    <property type="entry name" value="Chorismate_bind"/>
    <property type="match status" value="1"/>
</dbReference>
<dbReference type="EMBL" id="CP119325">
    <property type="protein sequence ID" value="WEK31360.1"/>
    <property type="molecule type" value="Genomic_DNA"/>
</dbReference>
<dbReference type="EC" id="2.6.1.85" evidence="1"/>
<dbReference type="PANTHER" id="PTHR11236">
    <property type="entry name" value="AMINOBENZOATE/ANTHRANILATE SYNTHASE"/>
    <property type="match status" value="1"/>
</dbReference>
<dbReference type="GO" id="GO:0000162">
    <property type="term" value="P:L-tryptophan biosynthetic process"/>
    <property type="evidence" value="ECO:0007669"/>
    <property type="project" value="TreeGrafter"/>
</dbReference>
<organism evidence="6 7">
    <name type="scientific">Candidatus Pseudomonas phytovorans</name>
    <dbReference type="NCBI Taxonomy" id="3121377"/>
    <lineage>
        <taxon>Bacteria</taxon>
        <taxon>Pseudomonadati</taxon>
        <taxon>Pseudomonadota</taxon>
        <taxon>Gammaproteobacteria</taxon>
        <taxon>Pseudomonadales</taxon>
        <taxon>Pseudomonadaceae</taxon>
        <taxon>Pseudomonas</taxon>
    </lineage>
</organism>
<reference evidence="6" key="1">
    <citation type="submission" date="2023-03" db="EMBL/GenBank/DDBJ databases">
        <title>Andean soil-derived lignocellulolytic bacterial consortium as a source of novel taxa and putative plastic-active enzymes.</title>
        <authorList>
            <person name="Diaz-Garcia L."/>
            <person name="Chuvochina M."/>
            <person name="Feuerriegel G."/>
            <person name="Bunk B."/>
            <person name="Sproer C."/>
            <person name="Streit W.R."/>
            <person name="Rodriguez L.M."/>
            <person name="Overmann J."/>
            <person name="Jimenez D.J."/>
        </authorList>
    </citation>
    <scope>NUCLEOTIDE SEQUENCE</scope>
    <source>
        <strain evidence="6">MAG 876</strain>
    </source>
</reference>
<dbReference type="PANTHER" id="PTHR11236:SF18">
    <property type="entry name" value="AMINODEOXYCHORISMATE SYNTHASE"/>
    <property type="match status" value="1"/>
</dbReference>
<dbReference type="PRINTS" id="PR00095">
    <property type="entry name" value="ANTSNTHASEI"/>
</dbReference>
<dbReference type="Gene3D" id="3.60.120.10">
    <property type="entry name" value="Anthranilate synthase"/>
    <property type="match status" value="1"/>
</dbReference>
<dbReference type="InterPro" id="IPR015890">
    <property type="entry name" value="Chorismate_C"/>
</dbReference>